<proteinExistence type="predicted"/>
<evidence type="ECO:0000313" key="1">
    <source>
        <dbReference type="EMBL" id="KAI3719580.1"/>
    </source>
</evidence>
<sequence length="236" mass="27503">MMGQVQDLLEKRFVRPSSSPWGAPVLFVNKKDGTMRMCIDYRELNKVTVKNKYPLPRIDDLFDQLQVAGYFSKIDLRSGYDQVKVKEDDVPKIAFRTHYGHYEFLVMPFGLTNAPTVFMDLMNRVCRPFLDNSVIVFIDDILVYSKDEAEHVQHLRDVLEVLRKEKLYAKFSKCEFWLKEVQFLGHVVSKDGVKVDPANIDAMMNWDPPKSPSEIRSFLGLAGYYRRFIQDFSKIA</sequence>
<accession>A0ACB9BCB0</accession>
<comment type="caution">
    <text evidence="1">The sequence shown here is derived from an EMBL/GenBank/DDBJ whole genome shotgun (WGS) entry which is preliminary data.</text>
</comment>
<protein>
    <submittedName>
        <fullName evidence="1">Uncharacterized protein</fullName>
    </submittedName>
</protein>
<evidence type="ECO:0000313" key="2">
    <source>
        <dbReference type="Proteomes" id="UP001055879"/>
    </source>
</evidence>
<reference evidence="2" key="1">
    <citation type="journal article" date="2022" name="Mol. Ecol. Resour.">
        <title>The genomes of chicory, endive, great burdock and yacon provide insights into Asteraceae palaeo-polyploidization history and plant inulin production.</title>
        <authorList>
            <person name="Fan W."/>
            <person name="Wang S."/>
            <person name="Wang H."/>
            <person name="Wang A."/>
            <person name="Jiang F."/>
            <person name="Liu H."/>
            <person name="Zhao H."/>
            <person name="Xu D."/>
            <person name="Zhang Y."/>
        </authorList>
    </citation>
    <scope>NUCLEOTIDE SEQUENCE [LARGE SCALE GENOMIC DNA]</scope>
    <source>
        <strain evidence="2">cv. Niubang</strain>
    </source>
</reference>
<gene>
    <name evidence="1" type="ORF">L6452_20482</name>
</gene>
<dbReference type="EMBL" id="CM042052">
    <property type="protein sequence ID" value="KAI3719580.1"/>
    <property type="molecule type" value="Genomic_DNA"/>
</dbReference>
<reference evidence="1 2" key="2">
    <citation type="journal article" date="2022" name="Mol. Ecol. Resour.">
        <title>The genomes of chicory, endive, great burdock and yacon provide insights into Asteraceae paleo-polyploidization history and plant inulin production.</title>
        <authorList>
            <person name="Fan W."/>
            <person name="Wang S."/>
            <person name="Wang H."/>
            <person name="Wang A."/>
            <person name="Jiang F."/>
            <person name="Liu H."/>
            <person name="Zhao H."/>
            <person name="Xu D."/>
            <person name="Zhang Y."/>
        </authorList>
    </citation>
    <scope>NUCLEOTIDE SEQUENCE [LARGE SCALE GENOMIC DNA]</scope>
    <source>
        <strain evidence="2">cv. Niubang</strain>
    </source>
</reference>
<dbReference type="Proteomes" id="UP001055879">
    <property type="component" value="Linkage Group LG06"/>
</dbReference>
<name>A0ACB9BCB0_ARCLA</name>
<keyword evidence="2" id="KW-1185">Reference proteome</keyword>
<organism evidence="1 2">
    <name type="scientific">Arctium lappa</name>
    <name type="common">Greater burdock</name>
    <name type="synonym">Lappa major</name>
    <dbReference type="NCBI Taxonomy" id="4217"/>
    <lineage>
        <taxon>Eukaryota</taxon>
        <taxon>Viridiplantae</taxon>
        <taxon>Streptophyta</taxon>
        <taxon>Embryophyta</taxon>
        <taxon>Tracheophyta</taxon>
        <taxon>Spermatophyta</taxon>
        <taxon>Magnoliopsida</taxon>
        <taxon>eudicotyledons</taxon>
        <taxon>Gunneridae</taxon>
        <taxon>Pentapetalae</taxon>
        <taxon>asterids</taxon>
        <taxon>campanulids</taxon>
        <taxon>Asterales</taxon>
        <taxon>Asteraceae</taxon>
        <taxon>Carduoideae</taxon>
        <taxon>Cardueae</taxon>
        <taxon>Arctiinae</taxon>
        <taxon>Arctium</taxon>
    </lineage>
</organism>